<reference evidence="1 2" key="1">
    <citation type="submission" date="2016-06" db="EMBL/GenBank/DDBJ databases">
        <authorList>
            <person name="Kjaerup R.B."/>
            <person name="Dalgaard T.S."/>
            <person name="Juul-Madsen H.R."/>
        </authorList>
    </citation>
    <scope>NUCLEOTIDE SEQUENCE [LARGE SCALE GENOMIC DNA]</scope>
    <source>
        <strain evidence="1 2">Pb300</strain>
    </source>
</reference>
<comment type="caution">
    <text evidence="1">The sequence shown here is derived from an EMBL/GenBank/DDBJ whole genome shotgun (WGS) entry which is preliminary data.</text>
</comment>
<name>A0A1D2JLR7_PARBR</name>
<dbReference type="AlphaFoldDB" id="A0A1D2JLR7"/>
<gene>
    <name evidence="1" type="ORF">ACO22_01399</name>
</gene>
<evidence type="ECO:0000313" key="2">
    <source>
        <dbReference type="Proteomes" id="UP000242814"/>
    </source>
</evidence>
<dbReference type="EMBL" id="LZYO01000033">
    <property type="protein sequence ID" value="ODH41438.1"/>
    <property type="molecule type" value="Genomic_DNA"/>
</dbReference>
<proteinExistence type="predicted"/>
<evidence type="ECO:0000313" key="1">
    <source>
        <dbReference type="EMBL" id="ODH41438.1"/>
    </source>
</evidence>
<accession>A0A1D2JLR7</accession>
<organism evidence="1 2">
    <name type="scientific">Paracoccidioides brasiliensis</name>
    <dbReference type="NCBI Taxonomy" id="121759"/>
    <lineage>
        <taxon>Eukaryota</taxon>
        <taxon>Fungi</taxon>
        <taxon>Dikarya</taxon>
        <taxon>Ascomycota</taxon>
        <taxon>Pezizomycotina</taxon>
        <taxon>Eurotiomycetes</taxon>
        <taxon>Eurotiomycetidae</taxon>
        <taxon>Onygenales</taxon>
        <taxon>Ajellomycetaceae</taxon>
        <taxon>Paracoccidioides</taxon>
    </lineage>
</organism>
<dbReference type="Proteomes" id="UP000242814">
    <property type="component" value="Unassembled WGS sequence"/>
</dbReference>
<protein>
    <submittedName>
        <fullName evidence="1">Uncharacterized protein</fullName>
    </submittedName>
</protein>
<sequence>MAFCKARPKKDLRDLRASREPRGKFVRSLEADIGQIHDVCFPNKGRMEEIKKSDHTLEYG</sequence>